<evidence type="ECO:0000313" key="1">
    <source>
        <dbReference type="EMBL" id="MBC8568481.1"/>
    </source>
</evidence>
<protein>
    <recommendedName>
        <fullName evidence="3">Lipoprotein</fullName>
    </recommendedName>
</protein>
<dbReference type="PROSITE" id="PS51257">
    <property type="entry name" value="PROKAR_LIPOPROTEIN"/>
    <property type="match status" value="1"/>
</dbReference>
<sequence>MMNKLKGLSFVFLAVVIFSMSVLTGCGEEKSGNTINEPEITVDYLRTDYAQQLTTDGAEIMLGTVELNKNEDSYNVTITEKEVVPSSSYDEGYYIADTNVTKGATLGSDARMTCQVDGKEQVIKAGDFIKNHENNPEQLYTVYLMGDSAELILATEPKDVITE</sequence>
<evidence type="ECO:0008006" key="3">
    <source>
        <dbReference type="Google" id="ProtNLM"/>
    </source>
</evidence>
<gene>
    <name evidence="1" type="ORF">H8692_06900</name>
</gene>
<accession>A0A926EAJ4</accession>
<dbReference type="EMBL" id="JACRTA010000002">
    <property type="protein sequence ID" value="MBC8568481.1"/>
    <property type="molecule type" value="Genomic_DNA"/>
</dbReference>
<name>A0A926EAJ4_9FIRM</name>
<organism evidence="1 2">
    <name type="scientific">Lentihominibacter hominis</name>
    <dbReference type="NCBI Taxonomy" id="2763645"/>
    <lineage>
        <taxon>Bacteria</taxon>
        <taxon>Bacillati</taxon>
        <taxon>Bacillota</taxon>
        <taxon>Clostridia</taxon>
        <taxon>Peptostreptococcales</taxon>
        <taxon>Anaerovoracaceae</taxon>
        <taxon>Lentihominibacter</taxon>
    </lineage>
</organism>
<dbReference type="AlphaFoldDB" id="A0A926EAJ4"/>
<evidence type="ECO:0000313" key="2">
    <source>
        <dbReference type="Proteomes" id="UP000610862"/>
    </source>
</evidence>
<dbReference type="Proteomes" id="UP000610862">
    <property type="component" value="Unassembled WGS sequence"/>
</dbReference>
<comment type="caution">
    <text evidence="1">The sequence shown here is derived from an EMBL/GenBank/DDBJ whole genome shotgun (WGS) entry which is preliminary data.</text>
</comment>
<proteinExistence type="predicted"/>
<reference evidence="1" key="1">
    <citation type="submission" date="2020-08" db="EMBL/GenBank/DDBJ databases">
        <title>Genome public.</title>
        <authorList>
            <person name="Liu C."/>
            <person name="Sun Q."/>
        </authorList>
    </citation>
    <scope>NUCLEOTIDE SEQUENCE</scope>
    <source>
        <strain evidence="1">NSJ-24</strain>
    </source>
</reference>
<dbReference type="RefSeq" id="WP_187525312.1">
    <property type="nucleotide sequence ID" value="NZ_JACRTA010000002.1"/>
</dbReference>
<keyword evidence="2" id="KW-1185">Reference proteome</keyword>